<evidence type="ECO:0000256" key="2">
    <source>
        <dbReference type="ARBA" id="ARBA00022741"/>
    </source>
</evidence>
<dbReference type="GO" id="GO:0005886">
    <property type="term" value="C:plasma membrane"/>
    <property type="evidence" value="ECO:0007669"/>
    <property type="project" value="TreeGrafter"/>
</dbReference>
<dbReference type="RefSeq" id="WP_005431003.1">
    <property type="nucleotide sequence ID" value="NZ_KE150480.1"/>
</dbReference>
<gene>
    <name evidence="5" type="ORF">HMPREF1476_00039</name>
</gene>
<reference evidence="5 6" key="1">
    <citation type="submission" date="2013-04" db="EMBL/GenBank/DDBJ databases">
        <title>The Genome Sequence of Sutterella wadsworthensis HGA0223.</title>
        <authorList>
            <consortium name="The Broad Institute Genomics Platform"/>
            <person name="Earl A."/>
            <person name="Ward D."/>
            <person name="Feldgarden M."/>
            <person name="Gevers D."/>
            <person name="Schmidt T.M."/>
            <person name="Dover J."/>
            <person name="Dai D."/>
            <person name="Walker B."/>
            <person name="Young S."/>
            <person name="Zeng Q."/>
            <person name="Gargeya S."/>
            <person name="Fitzgerald M."/>
            <person name="Haas B."/>
            <person name="Abouelleil A."/>
            <person name="Allen A.W."/>
            <person name="Alvarado L."/>
            <person name="Arachchi H.M."/>
            <person name="Berlin A.M."/>
            <person name="Chapman S.B."/>
            <person name="Gainer-Dewar J."/>
            <person name="Goldberg J."/>
            <person name="Griggs A."/>
            <person name="Gujja S."/>
            <person name="Hansen M."/>
            <person name="Howarth C."/>
            <person name="Imamovic A."/>
            <person name="Ireland A."/>
            <person name="Larimer J."/>
            <person name="McCowan C."/>
            <person name="Murphy C."/>
            <person name="Pearson M."/>
            <person name="Poon T.W."/>
            <person name="Priest M."/>
            <person name="Roberts A."/>
            <person name="Saif S."/>
            <person name="Shea T."/>
            <person name="Sisk P."/>
            <person name="Sykes S."/>
            <person name="Wortman J."/>
            <person name="Nusbaum C."/>
            <person name="Birren B."/>
        </authorList>
    </citation>
    <scope>NUCLEOTIDE SEQUENCE [LARGE SCALE GENOMIC DNA]</scope>
    <source>
        <strain evidence="5 6">HGA0223</strain>
    </source>
</reference>
<name>S3CNH9_9BURK</name>
<comment type="caution">
    <text evidence="5">The sequence shown here is derived from an EMBL/GenBank/DDBJ whole genome shotgun (WGS) entry which is preliminary data.</text>
</comment>
<dbReference type="GO" id="GO:0005524">
    <property type="term" value="F:ATP binding"/>
    <property type="evidence" value="ECO:0007669"/>
    <property type="project" value="UniProtKB-KW"/>
</dbReference>
<keyword evidence="1" id="KW-1003">Cell membrane</keyword>
<evidence type="ECO:0000313" key="5">
    <source>
        <dbReference type="EMBL" id="EPE02105.1"/>
    </source>
</evidence>
<dbReference type="GeneID" id="64062100"/>
<organism evidence="5 6">
    <name type="scientific">Sutterella wadsworthensis HGA0223</name>
    <dbReference type="NCBI Taxonomy" id="1203554"/>
    <lineage>
        <taxon>Bacteria</taxon>
        <taxon>Pseudomonadati</taxon>
        <taxon>Pseudomonadota</taxon>
        <taxon>Betaproteobacteria</taxon>
        <taxon>Burkholderiales</taxon>
        <taxon>Sutterellaceae</taxon>
        <taxon>Sutterella</taxon>
    </lineage>
</organism>
<dbReference type="GO" id="GO:0016887">
    <property type="term" value="F:ATP hydrolysis activity"/>
    <property type="evidence" value="ECO:0007669"/>
    <property type="project" value="InterPro"/>
</dbReference>
<proteinExistence type="predicted"/>
<dbReference type="AlphaFoldDB" id="S3CNH9"/>
<dbReference type="Proteomes" id="UP000014400">
    <property type="component" value="Unassembled WGS sequence"/>
</dbReference>
<dbReference type="PANTHER" id="PTHR24220:SF659">
    <property type="entry name" value="TRANSPORTER, PUTATIVE-RELATED"/>
    <property type="match status" value="1"/>
</dbReference>
<dbReference type="Pfam" id="PF00005">
    <property type="entry name" value="ABC_tran"/>
    <property type="match status" value="1"/>
</dbReference>
<dbReference type="PANTHER" id="PTHR24220">
    <property type="entry name" value="IMPORT ATP-BINDING PROTEIN"/>
    <property type="match status" value="1"/>
</dbReference>
<keyword evidence="2" id="KW-0547">Nucleotide-binding</keyword>
<dbReference type="SMART" id="SM00382">
    <property type="entry name" value="AAA"/>
    <property type="match status" value="1"/>
</dbReference>
<dbReference type="EMBL" id="ATCF01000002">
    <property type="protein sequence ID" value="EPE02105.1"/>
    <property type="molecule type" value="Genomic_DNA"/>
</dbReference>
<keyword evidence="6" id="KW-1185">Reference proteome</keyword>
<dbReference type="PROSITE" id="PS50893">
    <property type="entry name" value="ABC_TRANSPORTER_2"/>
    <property type="match status" value="1"/>
</dbReference>
<keyword evidence="3" id="KW-0067">ATP-binding</keyword>
<dbReference type="HOGENOM" id="CLU_000604_1_22_4"/>
<dbReference type="InterPro" id="IPR015854">
    <property type="entry name" value="ABC_transpr_LolD-like"/>
</dbReference>
<dbReference type="InterPro" id="IPR003593">
    <property type="entry name" value="AAA+_ATPase"/>
</dbReference>
<keyword evidence="1" id="KW-0472">Membrane</keyword>
<dbReference type="InterPro" id="IPR027417">
    <property type="entry name" value="P-loop_NTPase"/>
</dbReference>
<evidence type="ECO:0000259" key="4">
    <source>
        <dbReference type="PROSITE" id="PS50893"/>
    </source>
</evidence>
<evidence type="ECO:0000256" key="3">
    <source>
        <dbReference type="ARBA" id="ARBA00022840"/>
    </source>
</evidence>
<dbReference type="PATRIC" id="fig|1203554.3.peg.27"/>
<dbReference type="eggNOG" id="COG1136">
    <property type="taxonomic scope" value="Bacteria"/>
</dbReference>
<dbReference type="InterPro" id="IPR003439">
    <property type="entry name" value="ABC_transporter-like_ATP-bd"/>
</dbReference>
<dbReference type="STRING" id="1203554.HMPREF1476_00039"/>
<evidence type="ECO:0000313" key="6">
    <source>
        <dbReference type="Proteomes" id="UP000014400"/>
    </source>
</evidence>
<dbReference type="Gene3D" id="3.40.50.300">
    <property type="entry name" value="P-loop containing nucleotide triphosphate hydrolases"/>
    <property type="match status" value="1"/>
</dbReference>
<evidence type="ECO:0000256" key="1">
    <source>
        <dbReference type="ARBA" id="ARBA00022475"/>
    </source>
</evidence>
<protein>
    <recommendedName>
        <fullName evidence="4">ABC transporter domain-containing protein</fullName>
    </recommendedName>
</protein>
<dbReference type="SUPFAM" id="SSF52540">
    <property type="entry name" value="P-loop containing nucleoside triphosphate hydrolases"/>
    <property type="match status" value="1"/>
</dbReference>
<feature type="domain" description="ABC transporter" evidence="4">
    <location>
        <begin position="29"/>
        <end position="257"/>
    </location>
</feature>
<accession>S3CNH9</accession>
<sequence>MNSASPTADVGRKCSSDTGCCADPQPFDLSLETVRLDVPDGTGVRTIFSCFDFKLPQGAMLGIRGPSGAGKTSFLKCLSGIITPTEGVVRWGTLALSQCTESVRDRWRGQHCGFLFQDFRLFEDLTALDNVLLPLTFRGTIAAHDRETAREMLAARGIRTNTRAGDLSRGEMQRTALVRVLMGRPAVILADEPTANLDEARGDIVVDDLMSAAQSLSASLILVSHSDRVLKRLPLTAEIRAGRFITPDELTPSRSIP</sequence>
<dbReference type="GO" id="GO:0022857">
    <property type="term" value="F:transmembrane transporter activity"/>
    <property type="evidence" value="ECO:0007669"/>
    <property type="project" value="TreeGrafter"/>
</dbReference>